<name>A0ACB8KQG7_CITSI</name>
<organism evidence="1 2">
    <name type="scientific">Citrus sinensis</name>
    <name type="common">Sweet orange</name>
    <name type="synonym">Citrus aurantium var. sinensis</name>
    <dbReference type="NCBI Taxonomy" id="2711"/>
    <lineage>
        <taxon>Eukaryota</taxon>
        <taxon>Viridiplantae</taxon>
        <taxon>Streptophyta</taxon>
        <taxon>Embryophyta</taxon>
        <taxon>Tracheophyta</taxon>
        <taxon>Spermatophyta</taxon>
        <taxon>Magnoliopsida</taxon>
        <taxon>eudicotyledons</taxon>
        <taxon>Gunneridae</taxon>
        <taxon>Pentapetalae</taxon>
        <taxon>rosids</taxon>
        <taxon>malvids</taxon>
        <taxon>Sapindales</taxon>
        <taxon>Rutaceae</taxon>
        <taxon>Aurantioideae</taxon>
        <taxon>Citrus</taxon>
    </lineage>
</organism>
<evidence type="ECO:0000313" key="2">
    <source>
        <dbReference type="Proteomes" id="UP000829398"/>
    </source>
</evidence>
<evidence type="ECO:0000313" key="1">
    <source>
        <dbReference type="EMBL" id="KAH9756697.1"/>
    </source>
</evidence>
<protein>
    <submittedName>
        <fullName evidence="1">Sulfate transporter 1.3</fullName>
    </submittedName>
</protein>
<dbReference type="EMBL" id="CM039174">
    <property type="protein sequence ID" value="KAH9756697.1"/>
    <property type="molecule type" value="Genomic_DNA"/>
</dbReference>
<gene>
    <name evidence="1" type="ORF">KPL71_016159</name>
</gene>
<comment type="caution">
    <text evidence="1">The sequence shown here is derived from an EMBL/GenBank/DDBJ whole genome shotgun (WGS) entry which is preliminary data.</text>
</comment>
<keyword evidence="2" id="KW-1185">Reference proteome</keyword>
<dbReference type="Proteomes" id="UP000829398">
    <property type="component" value="Chromosome 5"/>
</dbReference>
<sequence length="560" mass="61786">MDRSTEEAQTKEMDIRSLSSSHHHSQSERYIHKVGVPPKQNLFKEFRETLKETFFADDPLRPFKDRSRSQKFILGIQTIFPIFEWGRKYNLKKLRGDLIAGLTIASLCIPQDIGYAKLANLDPQYGLYSSFVPPLIYAFMGSSRDIAIGPVAVVSLLLGTMLQNELDPINEKAQYQRLAFTATFFAGITQVTLGFFRLGFLIDFLSHAAIVGFMGGAAVTIALQQLKGFLGIKKFTKKSDIISVMHSVVASAHHGEAIAIGRTFAAMKDYQLDGNKEMVALGAMNVVGSMTSCYVATGSFSRSAVNFMAGCETAVSNIIMSCVVFLTLEFITPLFKYTPNAILASIIINAVIGLIDIGAATLLWKIDKFDFVACMGAFFGVVFSSVEIGLLIAVSISFAKILLQVTRPRTAILGKVPRTTVYRNIQQYPEATKVPGVLIVRVDSAIYFSNSNYVKERILRWLEDEEEEVKAATYQPRIQFLIVEMSPVTDIDTSGIHALEGLHRSLEKREVQLILANPGPVVMDKLHASSFTSLIGEDNIFLTVADAVSSCAPKLVEEQP</sequence>
<proteinExistence type="predicted"/>
<accession>A0ACB8KQG7</accession>
<reference evidence="2" key="1">
    <citation type="journal article" date="2023" name="Hortic. Res.">
        <title>A chromosome-level phased genome enabling allele-level studies in sweet orange: a case study on citrus Huanglongbing tolerance.</title>
        <authorList>
            <person name="Wu B."/>
            <person name="Yu Q."/>
            <person name="Deng Z."/>
            <person name="Duan Y."/>
            <person name="Luo F."/>
            <person name="Gmitter F. Jr."/>
        </authorList>
    </citation>
    <scope>NUCLEOTIDE SEQUENCE [LARGE SCALE GENOMIC DNA]</scope>
    <source>
        <strain evidence="2">cv. Valencia</strain>
    </source>
</reference>